<evidence type="ECO:0000313" key="1">
    <source>
        <dbReference type="EMBL" id="OLP79654.1"/>
    </source>
</evidence>
<reference evidence="1 2" key="1">
    <citation type="submission" date="2016-02" db="EMBL/GenBank/DDBJ databases">
        <title>Genome analysis of coral dinoflagellate symbionts highlights evolutionary adaptations to a symbiotic lifestyle.</title>
        <authorList>
            <person name="Aranda M."/>
            <person name="Li Y."/>
            <person name="Liew Y.J."/>
            <person name="Baumgarten S."/>
            <person name="Simakov O."/>
            <person name="Wilson M."/>
            <person name="Piel J."/>
            <person name="Ashoor H."/>
            <person name="Bougouffa S."/>
            <person name="Bajic V.B."/>
            <person name="Ryu T."/>
            <person name="Ravasi T."/>
            <person name="Bayer T."/>
            <person name="Micklem G."/>
            <person name="Kim H."/>
            <person name="Bhak J."/>
            <person name="Lajeunesse T.C."/>
            <person name="Voolstra C.R."/>
        </authorList>
    </citation>
    <scope>NUCLEOTIDE SEQUENCE [LARGE SCALE GENOMIC DNA]</scope>
    <source>
        <strain evidence="1 2">CCMP2467</strain>
    </source>
</reference>
<comment type="caution">
    <text evidence="1">The sequence shown here is derived from an EMBL/GenBank/DDBJ whole genome shotgun (WGS) entry which is preliminary data.</text>
</comment>
<organism evidence="1 2">
    <name type="scientific">Symbiodinium microadriaticum</name>
    <name type="common">Dinoflagellate</name>
    <name type="synonym">Zooxanthella microadriatica</name>
    <dbReference type="NCBI Taxonomy" id="2951"/>
    <lineage>
        <taxon>Eukaryota</taxon>
        <taxon>Sar</taxon>
        <taxon>Alveolata</taxon>
        <taxon>Dinophyceae</taxon>
        <taxon>Suessiales</taxon>
        <taxon>Symbiodiniaceae</taxon>
        <taxon>Symbiodinium</taxon>
    </lineage>
</organism>
<proteinExistence type="predicted"/>
<keyword evidence="2" id="KW-1185">Reference proteome</keyword>
<dbReference type="EMBL" id="LSRX01001461">
    <property type="protein sequence ID" value="OLP79654.1"/>
    <property type="molecule type" value="Genomic_DNA"/>
</dbReference>
<name>A0A1Q9C9Q3_SYMMI</name>
<accession>A0A1Q9C9Q3</accession>
<gene>
    <name evidence="1" type="ORF">AK812_SmicGene40035</name>
</gene>
<dbReference type="AlphaFoldDB" id="A0A1Q9C9Q3"/>
<sequence>MRPLSQAASYCLGMQFDVNMNCQLAVGLPTLLVPRAETCNAHETTEKYPRTGDDANICFLGALVYDLTGPQMCSPTERRWPYAQAHDAAIRETSIRPARWATTQSHAVPLASPCEPLSCGLPGCGGEVDAPGGHALACTRTVVMQGENPGKGLDACLVMPSAQMGRCQALLHSHAGKWLWAIPADEGTQLLPLQPRRPKSAEHASLHDTAGGRCLSALVGLADAPMPLQAARAARLTLRFGGVRPALVPPKCAFRRGRRFIYSPNCPPRATEASGPPLFVGLRVEQLVKPAGSVGWRPVAAGGPVMPPPSRNVPLFAQMQVSTEGGSAYLWAAEKAIASTQPPPMPFIVLSDSTLQYLLWMDGSGKSCGVETVDKNPMHQAVICPGASLIMPRAGPVRTPPILEVLAWHFIRVLGEEQPFPADHTPLIALLKQHYYTDVYVHLIPL</sequence>
<protein>
    <submittedName>
        <fullName evidence="1">Uncharacterized protein</fullName>
    </submittedName>
</protein>
<evidence type="ECO:0000313" key="2">
    <source>
        <dbReference type="Proteomes" id="UP000186817"/>
    </source>
</evidence>
<dbReference type="Proteomes" id="UP000186817">
    <property type="component" value="Unassembled WGS sequence"/>
</dbReference>
<dbReference type="OrthoDB" id="409527at2759"/>